<keyword evidence="6" id="KW-1185">Reference proteome</keyword>
<reference evidence="5 6" key="1">
    <citation type="submission" date="2019-02" db="EMBL/GenBank/DDBJ databases">
        <title>Deep-cultivation of Planctomycetes and their phenomic and genomic characterization uncovers novel biology.</title>
        <authorList>
            <person name="Wiegand S."/>
            <person name="Jogler M."/>
            <person name="Boedeker C."/>
            <person name="Pinto D."/>
            <person name="Vollmers J."/>
            <person name="Rivas-Marin E."/>
            <person name="Kohn T."/>
            <person name="Peeters S.H."/>
            <person name="Heuer A."/>
            <person name="Rast P."/>
            <person name="Oberbeckmann S."/>
            <person name="Bunk B."/>
            <person name="Jeske O."/>
            <person name="Meyerdierks A."/>
            <person name="Storesund J.E."/>
            <person name="Kallscheuer N."/>
            <person name="Luecker S."/>
            <person name="Lage O.M."/>
            <person name="Pohl T."/>
            <person name="Merkel B.J."/>
            <person name="Hornburger P."/>
            <person name="Mueller R.-W."/>
            <person name="Bruemmer F."/>
            <person name="Labrenz M."/>
            <person name="Spormann A.M."/>
            <person name="Op den Camp H."/>
            <person name="Overmann J."/>
            <person name="Amann R."/>
            <person name="Jetten M.S.M."/>
            <person name="Mascher T."/>
            <person name="Medema M.H."/>
            <person name="Devos D.P."/>
            <person name="Kaster A.-K."/>
            <person name="Ovreas L."/>
            <person name="Rohde M."/>
            <person name="Galperin M.Y."/>
            <person name="Jogler C."/>
        </authorList>
    </citation>
    <scope>NUCLEOTIDE SEQUENCE [LARGE SCALE GENOMIC DNA]</scope>
    <source>
        <strain evidence="5 6">EC9</strain>
    </source>
</reference>
<dbReference type="SUPFAM" id="SSF53335">
    <property type="entry name" value="S-adenosyl-L-methionine-dependent methyltransferases"/>
    <property type="match status" value="1"/>
</dbReference>
<dbReference type="EC" id="2.1.1.-" evidence="5"/>
<name>A0A517M5U0_9BACT</name>
<organism evidence="5 6">
    <name type="scientific">Rosistilla ulvae</name>
    <dbReference type="NCBI Taxonomy" id="1930277"/>
    <lineage>
        <taxon>Bacteria</taxon>
        <taxon>Pseudomonadati</taxon>
        <taxon>Planctomycetota</taxon>
        <taxon>Planctomycetia</taxon>
        <taxon>Pirellulales</taxon>
        <taxon>Pirellulaceae</taxon>
        <taxon>Rosistilla</taxon>
    </lineage>
</organism>
<evidence type="ECO:0000313" key="6">
    <source>
        <dbReference type="Proteomes" id="UP000319557"/>
    </source>
</evidence>
<accession>A0A517M5U0</accession>
<evidence type="ECO:0000259" key="4">
    <source>
        <dbReference type="Pfam" id="PF13649"/>
    </source>
</evidence>
<evidence type="ECO:0000256" key="2">
    <source>
        <dbReference type="ARBA" id="ARBA00022679"/>
    </source>
</evidence>
<dbReference type="Gene3D" id="2.20.25.110">
    <property type="entry name" value="S-adenosyl-L-methionine-dependent methyltransferases"/>
    <property type="match status" value="1"/>
</dbReference>
<dbReference type="GO" id="GO:0032259">
    <property type="term" value="P:methylation"/>
    <property type="evidence" value="ECO:0007669"/>
    <property type="project" value="UniProtKB-KW"/>
</dbReference>
<dbReference type="InterPro" id="IPR029063">
    <property type="entry name" value="SAM-dependent_MTases_sf"/>
</dbReference>
<evidence type="ECO:0000256" key="1">
    <source>
        <dbReference type="ARBA" id="ARBA00022603"/>
    </source>
</evidence>
<dbReference type="CDD" id="cd02440">
    <property type="entry name" value="AdoMet_MTases"/>
    <property type="match status" value="1"/>
</dbReference>
<dbReference type="RefSeq" id="WP_145348091.1">
    <property type="nucleotide sequence ID" value="NZ_CP036261.1"/>
</dbReference>
<dbReference type="EMBL" id="CP036261">
    <property type="protein sequence ID" value="QDS90243.1"/>
    <property type="molecule type" value="Genomic_DNA"/>
</dbReference>
<dbReference type="Gene3D" id="3.40.50.150">
    <property type="entry name" value="Vaccinia Virus protein VP39"/>
    <property type="match status" value="1"/>
</dbReference>
<dbReference type="Pfam" id="PF13649">
    <property type="entry name" value="Methyltransf_25"/>
    <property type="match status" value="1"/>
</dbReference>
<feature type="domain" description="Methyltransferase" evidence="4">
    <location>
        <begin position="43"/>
        <end position="137"/>
    </location>
</feature>
<protein>
    <submittedName>
        <fullName evidence="5">Cypemycin methyltransferase</fullName>
        <ecNumber evidence="5">2.1.1.-</ecNumber>
    </submittedName>
</protein>
<dbReference type="InterPro" id="IPR041698">
    <property type="entry name" value="Methyltransf_25"/>
</dbReference>
<dbReference type="GO" id="GO:0008168">
    <property type="term" value="F:methyltransferase activity"/>
    <property type="evidence" value="ECO:0007669"/>
    <property type="project" value="UniProtKB-KW"/>
</dbReference>
<sequence length="260" mass="30153">MQKSLYDYPQYYDLAFRDETDDEADFIEAAWAKFGDGPLKHLLEPGCGSGRLVVELARRGYDVTGFDLSEPALRYTRSRLRRIDRTAEVLNADMIDFSLPRKFDMAYCTMNTFRHLLTENDAQSHLQMVADHLRPGGLYLLGFHLLPPDADEECIERWRGSSGKTSVCFTLRVLDFCRRTRLESLRISMLAKTPRGEIRGRSEFQLRLYKAAQFKTLIAKVPDLELLEVFDFDYDIDEPQRLDNELADAVFVFRRRDSNA</sequence>
<keyword evidence="1 5" id="KW-0489">Methyltransferase</keyword>
<dbReference type="Proteomes" id="UP000319557">
    <property type="component" value="Chromosome"/>
</dbReference>
<dbReference type="PANTHER" id="PTHR43464">
    <property type="entry name" value="METHYLTRANSFERASE"/>
    <property type="match status" value="1"/>
</dbReference>
<keyword evidence="2 5" id="KW-0808">Transferase</keyword>
<dbReference type="AlphaFoldDB" id="A0A517M5U0"/>
<evidence type="ECO:0000256" key="3">
    <source>
        <dbReference type="ARBA" id="ARBA00022691"/>
    </source>
</evidence>
<dbReference type="KEGG" id="ruv:EC9_44500"/>
<gene>
    <name evidence="5" type="primary">cypM_2</name>
    <name evidence="5" type="ORF">EC9_44500</name>
</gene>
<dbReference type="PANTHER" id="PTHR43464:SF19">
    <property type="entry name" value="UBIQUINONE BIOSYNTHESIS O-METHYLTRANSFERASE, MITOCHONDRIAL"/>
    <property type="match status" value="1"/>
</dbReference>
<dbReference type="OrthoDB" id="9811589at2"/>
<keyword evidence="3" id="KW-0949">S-adenosyl-L-methionine</keyword>
<proteinExistence type="predicted"/>
<evidence type="ECO:0000313" key="5">
    <source>
        <dbReference type="EMBL" id="QDS90243.1"/>
    </source>
</evidence>